<dbReference type="RefSeq" id="XP_002493626.1">
    <property type="nucleotide sequence ID" value="XM_002493581.1"/>
</dbReference>
<organism evidence="6 7">
    <name type="scientific">Komagataella phaffii (strain GS115 / ATCC 20864)</name>
    <name type="common">Yeast</name>
    <name type="synonym">Pichia pastoris</name>
    <dbReference type="NCBI Taxonomy" id="644223"/>
    <lineage>
        <taxon>Eukaryota</taxon>
        <taxon>Fungi</taxon>
        <taxon>Dikarya</taxon>
        <taxon>Ascomycota</taxon>
        <taxon>Saccharomycotina</taxon>
        <taxon>Pichiomycetes</taxon>
        <taxon>Pichiales</taxon>
        <taxon>Pichiaceae</taxon>
        <taxon>Komagataella</taxon>
    </lineage>
</organism>
<evidence type="ECO:0000256" key="1">
    <source>
        <dbReference type="ARBA" id="ARBA00010086"/>
    </source>
</evidence>
<dbReference type="SMR" id="C4R772"/>
<dbReference type="InterPro" id="IPR012901">
    <property type="entry name" value="CARME"/>
</dbReference>
<dbReference type="GO" id="GO:0032259">
    <property type="term" value="P:methylation"/>
    <property type="evidence" value="ECO:0007669"/>
    <property type="project" value="UniProtKB-KW"/>
</dbReference>
<dbReference type="AlphaFoldDB" id="C4R772"/>
<evidence type="ECO:0000256" key="4">
    <source>
        <dbReference type="ARBA" id="ARBA00022679"/>
    </source>
</evidence>
<dbReference type="GO" id="GO:0030735">
    <property type="term" value="F:carnosine N-methyltransferase activity"/>
    <property type="evidence" value="ECO:0007669"/>
    <property type="project" value="UniProtKB-EC"/>
</dbReference>
<keyword evidence="3" id="KW-0489">Methyltransferase</keyword>
<protein>
    <recommendedName>
        <fullName evidence="2">carnosine N-methyltransferase</fullName>
        <ecNumber evidence="2">2.1.1.22</ecNumber>
    </recommendedName>
</protein>
<evidence type="ECO:0000256" key="5">
    <source>
        <dbReference type="ARBA" id="ARBA00022691"/>
    </source>
</evidence>
<keyword evidence="7" id="KW-1185">Reference proteome</keyword>
<dbReference type="GO" id="GO:0035498">
    <property type="term" value="P:carnosine metabolic process"/>
    <property type="evidence" value="ECO:0007669"/>
    <property type="project" value="EnsemblFungi"/>
</dbReference>
<dbReference type="EC" id="2.1.1.22" evidence="2"/>
<dbReference type="Gene3D" id="3.40.50.150">
    <property type="entry name" value="Vaccinia Virus protein VP39"/>
    <property type="match status" value="1"/>
</dbReference>
<proteinExistence type="inferred from homology"/>
<dbReference type="SMART" id="SM01296">
    <property type="entry name" value="N2227"/>
    <property type="match status" value="1"/>
</dbReference>
<accession>C4R772</accession>
<dbReference type="HOGENOM" id="CLU_030612_1_2_1"/>
<keyword evidence="5" id="KW-0949">S-adenosyl-L-methionine</keyword>
<dbReference type="InterPro" id="IPR029063">
    <property type="entry name" value="SAM-dependent_MTases_sf"/>
</dbReference>
<dbReference type="eggNOG" id="KOG2798">
    <property type="taxonomic scope" value="Eukaryota"/>
</dbReference>
<dbReference type="EMBL" id="FN392322">
    <property type="protein sequence ID" value="CAY71447.1"/>
    <property type="molecule type" value="Genomic_DNA"/>
</dbReference>
<dbReference type="PANTHER" id="PTHR12303:SF6">
    <property type="entry name" value="CARNOSINE N-METHYLTRANSFERASE"/>
    <property type="match status" value="1"/>
</dbReference>
<dbReference type="OrthoDB" id="978at2759"/>
<evidence type="ECO:0000313" key="6">
    <source>
        <dbReference type="EMBL" id="CAY71447.1"/>
    </source>
</evidence>
<dbReference type="Proteomes" id="UP000000314">
    <property type="component" value="Chromosome 4"/>
</dbReference>
<dbReference type="InParanoid" id="C4R772"/>
<dbReference type="KEGG" id="ppa:PAS_chr4_0928"/>
<dbReference type="STRING" id="644223.C4R772"/>
<dbReference type="FunCoup" id="C4R772">
    <property type="interactions" value="414"/>
</dbReference>
<dbReference type="OMA" id="EFWVAKK"/>
<dbReference type="SUPFAM" id="SSF53335">
    <property type="entry name" value="S-adenosyl-L-methionine-dependent methyltransferases"/>
    <property type="match status" value="1"/>
</dbReference>
<dbReference type="PANTHER" id="PTHR12303">
    <property type="entry name" value="CARNOSINE N-METHYLTRANSFERASE"/>
    <property type="match status" value="1"/>
</dbReference>
<gene>
    <name evidence="6" type="ordered locus">PAS_chr4_0928</name>
</gene>
<dbReference type="GeneID" id="8200891"/>
<evidence type="ECO:0000256" key="2">
    <source>
        <dbReference type="ARBA" id="ARBA00012003"/>
    </source>
</evidence>
<keyword evidence="4" id="KW-0808">Transferase</keyword>
<dbReference type="Pfam" id="PF07942">
    <property type="entry name" value="CARME"/>
    <property type="match status" value="1"/>
</dbReference>
<name>C4R772_KOMPG</name>
<evidence type="ECO:0000313" key="7">
    <source>
        <dbReference type="Proteomes" id="UP000000314"/>
    </source>
</evidence>
<reference evidence="6 7" key="1">
    <citation type="journal article" date="2009" name="Nat. Biotechnol.">
        <title>Genome sequence of the recombinant protein production host Pichia pastoris.</title>
        <authorList>
            <person name="De Schutter K."/>
            <person name="Lin Y.C."/>
            <person name="Tiels P."/>
            <person name="Van Hecke A."/>
            <person name="Glinka S."/>
            <person name="Weber-Lehmann J."/>
            <person name="Rouze P."/>
            <person name="Van de Peer Y."/>
            <person name="Callewaert N."/>
        </authorList>
    </citation>
    <scope>NUCLEOTIDE SEQUENCE [LARGE SCALE GENOMIC DNA]</scope>
    <source>
        <strain evidence="7">GS115 / ATCC 20864</strain>
    </source>
</reference>
<comment type="similarity">
    <text evidence="1">Belongs to the carnosine N-methyltransferase family.</text>
</comment>
<sequence>MDEYKAVAAILKAFYDFGDWERHEIIQPRTLKWKSLSKDEQELLAWFPDHLTSLSQCIASNELFMRELASKVAADWGNSEDSSKWGNSVGSDLDKVRSTMLQFTREWSELGAKEREICYGRITQELESMYPEVEERQRVKILVPGCGLGRLVVELVKRGFQTQGNEFSYHMLLASNFILNHTFVANNYQIFPFIHRFSHNKKRNLQLAPVFIPDYNPGDISFLQRDYPDIPVADLMSMTAGSFVDLYGPPNLVHSDIYTADDEASQFRALNKGTWDVVVTTFFLDTASNVIEYLKSIHHCLKPHGYWINFGPLLWHYENDENVRTRVRTENGMQVESVEPLKGLELTRDDLIQLITDIGFIFLKHESEISSRYCGDERELGGWEYKCEYWLCQKA</sequence>
<evidence type="ECO:0000256" key="3">
    <source>
        <dbReference type="ARBA" id="ARBA00022603"/>
    </source>
</evidence>